<keyword evidence="3" id="KW-1185">Reference proteome</keyword>
<reference evidence="2 3" key="1">
    <citation type="submission" date="2014-04" db="EMBL/GenBank/DDBJ databases">
        <authorList>
            <consortium name="DOE Joint Genome Institute"/>
            <person name="Kuo A."/>
            <person name="Gay G."/>
            <person name="Dore J."/>
            <person name="Kohler A."/>
            <person name="Nagy L.G."/>
            <person name="Floudas D."/>
            <person name="Copeland A."/>
            <person name="Barry K.W."/>
            <person name="Cichocki N."/>
            <person name="Veneault-Fourrey C."/>
            <person name="LaButti K."/>
            <person name="Lindquist E.A."/>
            <person name="Lipzen A."/>
            <person name="Lundell T."/>
            <person name="Morin E."/>
            <person name="Murat C."/>
            <person name="Sun H."/>
            <person name="Tunlid A."/>
            <person name="Henrissat B."/>
            <person name="Grigoriev I.V."/>
            <person name="Hibbett D.S."/>
            <person name="Martin F."/>
            <person name="Nordberg H.P."/>
            <person name="Cantor M.N."/>
            <person name="Hua S.X."/>
        </authorList>
    </citation>
    <scope>NUCLEOTIDE SEQUENCE [LARGE SCALE GENOMIC DNA]</scope>
    <source>
        <strain evidence="3">h7</strain>
    </source>
</reference>
<dbReference type="InterPro" id="IPR011009">
    <property type="entry name" value="Kinase-like_dom_sf"/>
</dbReference>
<evidence type="ECO:0008006" key="4">
    <source>
        <dbReference type="Google" id="ProtNLM"/>
    </source>
</evidence>
<accession>A0A0C3BW34</accession>
<evidence type="ECO:0000256" key="1">
    <source>
        <dbReference type="SAM" id="SignalP"/>
    </source>
</evidence>
<dbReference type="AlphaFoldDB" id="A0A0C3BW34"/>
<feature type="chain" id="PRO_5002172857" description="Protein kinase domain-containing protein" evidence="1">
    <location>
        <begin position="26"/>
        <end position="363"/>
    </location>
</feature>
<protein>
    <recommendedName>
        <fullName evidence="4">Protein kinase domain-containing protein</fullName>
    </recommendedName>
</protein>
<dbReference type="OrthoDB" id="2722301at2759"/>
<organism evidence="2 3">
    <name type="scientific">Hebeloma cylindrosporum</name>
    <dbReference type="NCBI Taxonomy" id="76867"/>
    <lineage>
        <taxon>Eukaryota</taxon>
        <taxon>Fungi</taxon>
        <taxon>Dikarya</taxon>
        <taxon>Basidiomycota</taxon>
        <taxon>Agaricomycotina</taxon>
        <taxon>Agaricomycetes</taxon>
        <taxon>Agaricomycetidae</taxon>
        <taxon>Agaricales</taxon>
        <taxon>Agaricineae</taxon>
        <taxon>Hymenogastraceae</taxon>
        <taxon>Hebeloma</taxon>
    </lineage>
</organism>
<gene>
    <name evidence="2" type="ORF">M413DRAFT_449331</name>
</gene>
<sequence length="363" mass="41969">MQQILSKANWLARSILWGFPTPATAEEWDFPNAEEEGPVLEHFQRIEKAWNFLRPAFASRGYVLYEKPKNSWDLLPVIEPGRTSPIQAYPYGRRIHESDNAKMTLLAPRVWGATDRLGRHVVINSKALEFLNSEPLRSDPRNHTIHVVEFLPIYNFIFAVMPRWDGAFDTEFDTVEEVTYCAQTFLEAFDFLHEHRICHLDFLAQNVGHNVCISQDKIDDSTGTHRPSETKYAVYDFGGAIIYPEDTPLSITHPEWQTWGWKLRNILVPTEPYSPFQFDMLALGLVLQRYVRHIENIIPELGPFFDRMTDPTPSKNFTAQEALAEFQRIQSHLTPSQLSQRVTTRIWRKGVASKRLTGIEGKK</sequence>
<dbReference type="HOGENOM" id="CLU_054404_0_0_1"/>
<name>A0A0C3BW34_HEBCY</name>
<evidence type="ECO:0000313" key="2">
    <source>
        <dbReference type="EMBL" id="KIM36284.1"/>
    </source>
</evidence>
<dbReference type="SUPFAM" id="SSF56112">
    <property type="entry name" value="Protein kinase-like (PK-like)"/>
    <property type="match status" value="1"/>
</dbReference>
<evidence type="ECO:0000313" key="3">
    <source>
        <dbReference type="Proteomes" id="UP000053424"/>
    </source>
</evidence>
<dbReference type="EMBL" id="KN831807">
    <property type="protein sequence ID" value="KIM36284.1"/>
    <property type="molecule type" value="Genomic_DNA"/>
</dbReference>
<keyword evidence="1" id="KW-0732">Signal</keyword>
<dbReference type="Gene3D" id="1.10.510.10">
    <property type="entry name" value="Transferase(Phosphotransferase) domain 1"/>
    <property type="match status" value="1"/>
</dbReference>
<reference evidence="3" key="2">
    <citation type="submission" date="2015-01" db="EMBL/GenBank/DDBJ databases">
        <title>Evolutionary Origins and Diversification of the Mycorrhizal Mutualists.</title>
        <authorList>
            <consortium name="DOE Joint Genome Institute"/>
            <consortium name="Mycorrhizal Genomics Consortium"/>
            <person name="Kohler A."/>
            <person name="Kuo A."/>
            <person name="Nagy L.G."/>
            <person name="Floudas D."/>
            <person name="Copeland A."/>
            <person name="Barry K.W."/>
            <person name="Cichocki N."/>
            <person name="Veneault-Fourrey C."/>
            <person name="LaButti K."/>
            <person name="Lindquist E.A."/>
            <person name="Lipzen A."/>
            <person name="Lundell T."/>
            <person name="Morin E."/>
            <person name="Murat C."/>
            <person name="Riley R."/>
            <person name="Ohm R."/>
            <person name="Sun H."/>
            <person name="Tunlid A."/>
            <person name="Henrissat B."/>
            <person name="Grigoriev I.V."/>
            <person name="Hibbett D.S."/>
            <person name="Martin F."/>
        </authorList>
    </citation>
    <scope>NUCLEOTIDE SEQUENCE [LARGE SCALE GENOMIC DNA]</scope>
    <source>
        <strain evidence="3">h7</strain>
    </source>
</reference>
<dbReference type="Proteomes" id="UP000053424">
    <property type="component" value="Unassembled WGS sequence"/>
</dbReference>
<feature type="signal peptide" evidence="1">
    <location>
        <begin position="1"/>
        <end position="25"/>
    </location>
</feature>
<proteinExistence type="predicted"/>